<dbReference type="HOGENOM" id="CLU_095662_0_0_6"/>
<dbReference type="InterPro" id="IPR007298">
    <property type="entry name" value="Cu-R_lipoprotein_NlpE"/>
</dbReference>
<name>M4NE29_9GAMM</name>
<organism evidence="2 3">
    <name type="scientific">Rhodanobacter denitrificans</name>
    <dbReference type="NCBI Taxonomy" id="666685"/>
    <lineage>
        <taxon>Bacteria</taxon>
        <taxon>Pseudomonadati</taxon>
        <taxon>Pseudomonadota</taxon>
        <taxon>Gammaproteobacteria</taxon>
        <taxon>Lysobacterales</taxon>
        <taxon>Rhodanobacteraceae</taxon>
        <taxon>Rhodanobacter</taxon>
    </lineage>
</organism>
<accession>M4NE29</accession>
<dbReference type="KEGG" id="rhd:R2APBS1_0584"/>
<dbReference type="EMBL" id="CP003470">
    <property type="protein sequence ID" value="AGG87753.1"/>
    <property type="molecule type" value="Genomic_DNA"/>
</dbReference>
<dbReference type="PROSITE" id="PS51257">
    <property type="entry name" value="PROKAR_LIPOPROTEIN"/>
    <property type="match status" value="1"/>
</dbReference>
<evidence type="ECO:0000313" key="3">
    <source>
        <dbReference type="Proteomes" id="UP000011859"/>
    </source>
</evidence>
<keyword evidence="3" id="KW-1185">Reference proteome</keyword>
<dbReference type="STRING" id="666685.R2APBS1_0584"/>
<sequence precursor="true">MKLNVSVLTATFALGLAACSAPSNQAPAVSHPAGDTTPSSDILSAQAFAGKFAGTIACGDCQGIQTKLQLNADGSYMLDETFAGRATNNFLSSQGHWQIQDSHHFVLIPNAQDWEHRPFETLNSNDIRQLGKDGKPYTNDAAYHLKRVLGTSAH</sequence>
<proteinExistence type="predicted"/>
<dbReference type="OrthoDB" id="5348860at2"/>
<keyword evidence="1" id="KW-0732">Signal</keyword>
<feature type="signal peptide" evidence="1">
    <location>
        <begin position="1"/>
        <end position="28"/>
    </location>
</feature>
<dbReference type="Proteomes" id="UP000011859">
    <property type="component" value="Chromosome"/>
</dbReference>
<reference evidence="2 3" key="1">
    <citation type="submission" date="2012-04" db="EMBL/GenBank/DDBJ databases">
        <title>Complete genome of Rhodanobacter sp. 2APBS1.</title>
        <authorList>
            <consortium name="US DOE Joint Genome Institute"/>
            <person name="Huntemann M."/>
            <person name="Wei C.-L."/>
            <person name="Han J."/>
            <person name="Detter J.C."/>
            <person name="Han C."/>
            <person name="Tapia R."/>
            <person name="Munk A.C.C."/>
            <person name="Chen A."/>
            <person name="Krypides N."/>
            <person name="Mavromatis K."/>
            <person name="Markowitz V."/>
            <person name="Szeto E."/>
            <person name="Ivanova N."/>
            <person name="Mikhailova N."/>
            <person name="Ovchinnikova G."/>
            <person name="Pagani I."/>
            <person name="Pati A."/>
            <person name="Goodwin L."/>
            <person name="Peters L."/>
            <person name="Pitluck S."/>
            <person name="Woyke T."/>
            <person name="Prakash O."/>
            <person name="Elkins J."/>
            <person name="Brown S."/>
            <person name="Palumbo A."/>
            <person name="Hemme C."/>
            <person name="Zhou J."/>
            <person name="Watson D."/>
            <person name="Jardine P."/>
            <person name="Kostka J."/>
            <person name="Green S."/>
        </authorList>
    </citation>
    <scope>NUCLEOTIDE SEQUENCE [LARGE SCALE GENOMIC DNA]</scope>
    <source>
        <strain evidence="2 3">2APBS1</strain>
    </source>
</reference>
<keyword evidence="2" id="KW-0449">Lipoprotein</keyword>
<evidence type="ECO:0000256" key="1">
    <source>
        <dbReference type="SAM" id="SignalP"/>
    </source>
</evidence>
<dbReference type="RefSeq" id="WP_015446801.1">
    <property type="nucleotide sequence ID" value="NC_020541.1"/>
</dbReference>
<gene>
    <name evidence="2" type="ORF">R2APBS1_0584</name>
</gene>
<protein>
    <submittedName>
        <fullName evidence="2">Putative lipoprotein NlpE involved in copper resistance</fullName>
    </submittedName>
</protein>
<dbReference type="AlphaFoldDB" id="M4NE29"/>
<dbReference type="Gene3D" id="2.40.128.640">
    <property type="match status" value="1"/>
</dbReference>
<feature type="chain" id="PRO_5004056046" evidence="1">
    <location>
        <begin position="29"/>
        <end position="154"/>
    </location>
</feature>
<dbReference type="Pfam" id="PF04170">
    <property type="entry name" value="NlpE"/>
    <property type="match status" value="1"/>
</dbReference>
<evidence type="ECO:0000313" key="2">
    <source>
        <dbReference type="EMBL" id="AGG87753.1"/>
    </source>
</evidence>
<dbReference type="eggNOG" id="COG3015">
    <property type="taxonomic scope" value="Bacteria"/>
</dbReference>